<evidence type="ECO:0000313" key="16">
    <source>
        <dbReference type="Proteomes" id="UP000008743"/>
    </source>
</evidence>
<dbReference type="RefSeq" id="XP_004365763.1">
    <property type="nucleotide sequence ID" value="XM_004365706.2"/>
</dbReference>
<dbReference type="SUPFAM" id="SSF48239">
    <property type="entry name" value="Terpenoid cyclases/Protein prenyltransferases"/>
    <property type="match status" value="1"/>
</dbReference>
<keyword evidence="5 13" id="KW-0637">Prenyltransferase</keyword>
<dbReference type="InParanoid" id="A0A0D2VHJ0"/>
<dbReference type="GO" id="GO:0004660">
    <property type="term" value="F:protein farnesyltransferase activity"/>
    <property type="evidence" value="ECO:0007669"/>
    <property type="project" value="UniProtKB-UniRule"/>
</dbReference>
<keyword evidence="10" id="KW-0443">Lipid metabolism</keyword>
<dbReference type="InterPro" id="IPR008930">
    <property type="entry name" value="Terpenoid_cyclase/PrenylTrfase"/>
</dbReference>
<evidence type="ECO:0000256" key="12">
    <source>
        <dbReference type="ARBA" id="ARBA00064192"/>
    </source>
</evidence>
<evidence type="ECO:0000256" key="3">
    <source>
        <dbReference type="ARBA" id="ARBA00015798"/>
    </source>
</evidence>
<dbReference type="InterPro" id="IPR001330">
    <property type="entry name" value="Prenyltrans"/>
</dbReference>
<dbReference type="EMBL" id="KE346360">
    <property type="protein sequence ID" value="KJE89422.1"/>
    <property type="molecule type" value="Genomic_DNA"/>
</dbReference>
<dbReference type="eggNOG" id="KOG0365">
    <property type="taxonomic scope" value="Eukaryota"/>
</dbReference>
<evidence type="ECO:0000256" key="9">
    <source>
        <dbReference type="ARBA" id="ARBA00022833"/>
    </source>
</evidence>
<keyword evidence="6 13" id="KW-0808">Transferase</keyword>
<dbReference type="InterPro" id="IPR045089">
    <property type="entry name" value="PGGT1B-like"/>
</dbReference>
<keyword evidence="7 13" id="KW-0479">Metal-binding</keyword>
<dbReference type="AlphaFoldDB" id="A0A0D2VHJ0"/>
<evidence type="ECO:0000256" key="8">
    <source>
        <dbReference type="ARBA" id="ARBA00022737"/>
    </source>
</evidence>
<name>A0A0D2VHJ0_CAPO3</name>
<evidence type="ECO:0000256" key="4">
    <source>
        <dbReference type="ARBA" id="ARBA00022553"/>
    </source>
</evidence>
<dbReference type="PANTHER" id="PTHR11774">
    <property type="entry name" value="GERANYLGERANYL TRANSFERASE TYPE BETA SUBUNIT"/>
    <property type="match status" value="1"/>
</dbReference>
<comment type="catalytic activity">
    <reaction evidence="13">
        <text>L-cysteinyl-[protein] + (2E,6E)-farnesyl diphosphate = S-(2E,6E)-farnesyl-L-cysteinyl-[protein] + diphosphate</text>
        <dbReference type="Rhea" id="RHEA:13345"/>
        <dbReference type="Rhea" id="RHEA-COMP:10131"/>
        <dbReference type="Rhea" id="RHEA-COMP:11535"/>
        <dbReference type="ChEBI" id="CHEBI:29950"/>
        <dbReference type="ChEBI" id="CHEBI:33019"/>
        <dbReference type="ChEBI" id="CHEBI:86019"/>
        <dbReference type="ChEBI" id="CHEBI:175763"/>
    </reaction>
</comment>
<evidence type="ECO:0000256" key="5">
    <source>
        <dbReference type="ARBA" id="ARBA00022602"/>
    </source>
</evidence>
<keyword evidence="8" id="KW-0677">Repeat</keyword>
<comment type="subunit">
    <text evidence="13">Heterodimer of an alpha and a beta subunit.</text>
</comment>
<dbReference type="FunCoup" id="A0A0D2VHJ0">
    <property type="interactions" value="186"/>
</dbReference>
<dbReference type="OMA" id="WCIYWIL"/>
<sequence>MAVSSTQTIEELLVVDDQHPTRTTAEQLAVESSIERLYADIRYAAEDAANVRLSEAERKAAQDRLAACELRRIQHVKYLKRGLFMPFPAGYVSLDASRPWLCYWSVHALALLGAELNVEQAEQVVQFLKRCRNPDGGFSGSPQQLSHLAPTYAAINTLVTIGTPSALGVIDRERLLSFLYSVKCSNSEHEGGFSMHVDGEVDVRGTYCAVSVASLCQLPTDKLFEGTAEWLLRCQTYEGGFGGVPGVEAHGGYAFCAFAALVMLKRATSCNLKSLLHWLVNRQMRFEGGFQGRTNKLVDGCYSFWQGGTFPSVAYALYANEPNEAIRQALEGGFMNEVALQEYALICCQDPNGGLLDKPGKPRDHYHSCYVLSGVSVAQHDFRDPRKSTVVVGGPENQVLATHPLHNVLVSSVIAASKFYGKTPVVDPHPPKAQKSPE</sequence>
<dbReference type="GO" id="GO:0097354">
    <property type="term" value="P:prenylation"/>
    <property type="evidence" value="ECO:0007669"/>
    <property type="project" value="UniProtKB-UniRule"/>
</dbReference>
<organism evidence="15 16">
    <name type="scientific">Capsaspora owczarzaki (strain ATCC 30864)</name>
    <dbReference type="NCBI Taxonomy" id="595528"/>
    <lineage>
        <taxon>Eukaryota</taxon>
        <taxon>Filasterea</taxon>
        <taxon>Capsaspora</taxon>
    </lineage>
</organism>
<keyword evidence="16" id="KW-1185">Reference proteome</keyword>
<evidence type="ECO:0000259" key="14">
    <source>
        <dbReference type="Pfam" id="PF00432"/>
    </source>
</evidence>
<dbReference type="EC" id="2.5.1.58" evidence="2 13"/>
<evidence type="ECO:0000256" key="1">
    <source>
        <dbReference type="ARBA" id="ARBA00010497"/>
    </source>
</evidence>
<dbReference type="GO" id="GO:0006629">
    <property type="term" value="P:lipid metabolic process"/>
    <property type="evidence" value="ECO:0007669"/>
    <property type="project" value="UniProtKB-KW"/>
</dbReference>
<dbReference type="GO" id="GO:0005965">
    <property type="term" value="C:protein farnesyltransferase complex"/>
    <property type="evidence" value="ECO:0007669"/>
    <property type="project" value="UniProtKB-UniRule"/>
</dbReference>
<comment type="similarity">
    <text evidence="1 13">Belongs to the protein prenyltransferase subunit beta family.</text>
</comment>
<proteinExistence type="inferred from homology"/>
<dbReference type="FunFam" id="1.50.10.20:FF:000007">
    <property type="entry name" value="Protein farnesyltransferase subunit beta"/>
    <property type="match status" value="1"/>
</dbReference>
<dbReference type="STRING" id="595528.A0A0D2VHJ0"/>
<keyword evidence="4" id="KW-0597">Phosphoprotein</keyword>
<comment type="function">
    <text evidence="11">Essential subunit of the farnesyltransferase complex. Catalyzes the transfer of a farnesyl moiety from farnesyl diphosphate to a cysteine at the fourth position from the C-terminus of several proteins having the C-terminal sequence Cys-aliphatic-aliphatic-X.</text>
</comment>
<protein>
    <recommendedName>
        <fullName evidence="3 13">Protein farnesyltransferase subunit beta</fullName>
        <shortName evidence="13">FTase-beta</shortName>
        <ecNumber evidence="2 13">2.5.1.58</ecNumber>
    </recommendedName>
</protein>
<dbReference type="InterPro" id="IPR026872">
    <property type="entry name" value="FTB"/>
</dbReference>
<evidence type="ECO:0000313" key="15">
    <source>
        <dbReference type="EMBL" id="KJE89422.1"/>
    </source>
</evidence>
<comment type="subunit">
    <text evidence="12">Heterodimer of FNTA and FNTB.</text>
</comment>
<dbReference type="Proteomes" id="UP000008743">
    <property type="component" value="Unassembled WGS sequence"/>
</dbReference>
<dbReference type="GO" id="GO:0008270">
    <property type="term" value="F:zinc ion binding"/>
    <property type="evidence" value="ECO:0007669"/>
    <property type="project" value="UniProtKB-UniRule"/>
</dbReference>
<dbReference type="Gene3D" id="1.50.10.20">
    <property type="match status" value="1"/>
</dbReference>
<comment type="function">
    <text evidence="13">Catalyzes the transfer of a farnesyl moiety from farnesyl diphosphate to a cysteine at the fourth position from the C-terminus of several proteins. The beta subunit is responsible for peptide-binding.</text>
</comment>
<evidence type="ECO:0000256" key="10">
    <source>
        <dbReference type="ARBA" id="ARBA00023098"/>
    </source>
</evidence>
<dbReference type="CDD" id="cd02893">
    <property type="entry name" value="FTase"/>
    <property type="match status" value="1"/>
</dbReference>
<dbReference type="Pfam" id="PF00432">
    <property type="entry name" value="Prenyltrans"/>
    <property type="match status" value="1"/>
</dbReference>
<keyword evidence="9 13" id="KW-0862">Zinc</keyword>
<evidence type="ECO:0000256" key="2">
    <source>
        <dbReference type="ARBA" id="ARBA00012702"/>
    </source>
</evidence>
<reference evidence="16" key="1">
    <citation type="submission" date="2011-02" db="EMBL/GenBank/DDBJ databases">
        <title>The Genome Sequence of Capsaspora owczarzaki ATCC 30864.</title>
        <authorList>
            <person name="Russ C."/>
            <person name="Cuomo C."/>
            <person name="Burger G."/>
            <person name="Gray M.W."/>
            <person name="Holland P.W.H."/>
            <person name="King N."/>
            <person name="Lang F.B.F."/>
            <person name="Roger A.J."/>
            <person name="Ruiz-Trillo I."/>
            <person name="Young S.K."/>
            <person name="Zeng Q."/>
            <person name="Gargeya S."/>
            <person name="Alvarado L."/>
            <person name="Berlin A."/>
            <person name="Chapman S.B."/>
            <person name="Chen Z."/>
            <person name="Freedman E."/>
            <person name="Gellesch M."/>
            <person name="Goldberg J."/>
            <person name="Griggs A."/>
            <person name="Gujja S."/>
            <person name="Heilman E."/>
            <person name="Heiman D."/>
            <person name="Howarth C."/>
            <person name="Mehta T."/>
            <person name="Neiman D."/>
            <person name="Pearson M."/>
            <person name="Roberts A."/>
            <person name="Saif S."/>
            <person name="Shea T."/>
            <person name="Shenoy N."/>
            <person name="Sisk P."/>
            <person name="Stolte C."/>
            <person name="Sykes S."/>
            <person name="White J."/>
            <person name="Yandava C."/>
            <person name="Haas B."/>
            <person name="Nusbaum C."/>
            <person name="Birren B."/>
        </authorList>
    </citation>
    <scope>NUCLEOTIDE SEQUENCE</scope>
    <source>
        <strain evidence="16">ATCC 30864</strain>
    </source>
</reference>
<evidence type="ECO:0000256" key="13">
    <source>
        <dbReference type="RuleBase" id="RU365056"/>
    </source>
</evidence>
<gene>
    <name evidence="15" type="ORF">CAOG_000892</name>
</gene>
<accession>A0A0D2VHJ0</accession>
<dbReference type="PhylomeDB" id="A0A0D2VHJ0"/>
<evidence type="ECO:0000256" key="11">
    <source>
        <dbReference type="ARBA" id="ARBA00055850"/>
    </source>
</evidence>
<evidence type="ECO:0000256" key="7">
    <source>
        <dbReference type="ARBA" id="ARBA00022723"/>
    </source>
</evidence>
<feature type="domain" description="Prenyltransferase alpha-alpha toroid" evidence="14">
    <location>
        <begin position="70"/>
        <end position="408"/>
    </location>
</feature>
<dbReference type="OrthoDB" id="10261146at2759"/>
<evidence type="ECO:0000256" key="6">
    <source>
        <dbReference type="ARBA" id="ARBA00022679"/>
    </source>
</evidence>
<dbReference type="PANTHER" id="PTHR11774:SF6">
    <property type="entry name" value="PROTEIN FARNESYLTRANSFERASE SUBUNIT BETA"/>
    <property type="match status" value="1"/>
</dbReference>
<comment type="cofactor">
    <cofactor evidence="13">
        <name>Zn(2+)</name>
        <dbReference type="ChEBI" id="CHEBI:29105"/>
    </cofactor>
    <text evidence="13">Binds 1 zinc ion per subunit.</text>
</comment>